<gene>
    <name evidence="1" type="ORF">UFOPK2366_00650</name>
</gene>
<protein>
    <submittedName>
        <fullName evidence="1">Unannotated protein</fullName>
    </submittedName>
</protein>
<dbReference type="EMBL" id="CAEZXM010000098">
    <property type="protein sequence ID" value="CAB4689124.1"/>
    <property type="molecule type" value="Genomic_DNA"/>
</dbReference>
<dbReference type="AlphaFoldDB" id="A0A6J6NX47"/>
<reference evidence="1" key="1">
    <citation type="submission" date="2020-05" db="EMBL/GenBank/DDBJ databases">
        <authorList>
            <person name="Chiriac C."/>
            <person name="Salcher M."/>
            <person name="Ghai R."/>
            <person name="Kavagutti S V."/>
        </authorList>
    </citation>
    <scope>NUCLEOTIDE SEQUENCE</scope>
</reference>
<evidence type="ECO:0000313" key="1">
    <source>
        <dbReference type="EMBL" id="CAB4689124.1"/>
    </source>
</evidence>
<proteinExistence type="predicted"/>
<organism evidence="1">
    <name type="scientific">freshwater metagenome</name>
    <dbReference type="NCBI Taxonomy" id="449393"/>
    <lineage>
        <taxon>unclassified sequences</taxon>
        <taxon>metagenomes</taxon>
        <taxon>ecological metagenomes</taxon>
    </lineage>
</organism>
<accession>A0A6J6NX47</accession>
<sequence>MLGASRQTGERAEMLVSLRTHRRKFFGAKCGDPVDQTGHQGLAARVQRLQFVGEGLSLLVIAVCGDGGFDVYRELFELLLPLVDRGDNRVGSGAIVGCYRACF</sequence>
<name>A0A6J6NX47_9ZZZZ</name>